<evidence type="ECO:0000259" key="1">
    <source>
        <dbReference type="Pfam" id="PF04168"/>
    </source>
</evidence>
<evidence type="ECO:0000313" key="3">
    <source>
        <dbReference type="Proteomes" id="UP000033121"/>
    </source>
</evidence>
<dbReference type="Pfam" id="PF04168">
    <property type="entry name" value="Alpha-E"/>
    <property type="match status" value="1"/>
</dbReference>
<feature type="domain" description="DUF403" evidence="1">
    <location>
        <begin position="1"/>
        <end position="310"/>
    </location>
</feature>
<accession>A0A0E9N559</accession>
<proteinExistence type="predicted"/>
<dbReference type="InterPro" id="IPR007296">
    <property type="entry name" value="DUF403"/>
</dbReference>
<dbReference type="Proteomes" id="UP000033121">
    <property type="component" value="Unassembled WGS sequence"/>
</dbReference>
<dbReference type="InterPro" id="IPR051680">
    <property type="entry name" value="ATP-dep_Glu-Cys_Ligase-2"/>
</dbReference>
<gene>
    <name evidence="2" type="ORF">FPE01S_04_00790</name>
</gene>
<name>A0A0E9N559_9BACT</name>
<dbReference type="STRING" id="1220578.FPE01S_04_00790"/>
<comment type="caution">
    <text evidence="2">The sequence shown here is derived from an EMBL/GenBank/DDBJ whole genome shotgun (WGS) entry which is preliminary data.</text>
</comment>
<dbReference type="PANTHER" id="PTHR34595:SF7">
    <property type="entry name" value="SLL1039 PROTEIN"/>
    <property type="match status" value="1"/>
</dbReference>
<dbReference type="EMBL" id="BBWV01000004">
    <property type="protein sequence ID" value="GAO44836.1"/>
    <property type="molecule type" value="Genomic_DNA"/>
</dbReference>
<sequence length="313" mass="36490">MLSRIADALYWLNRYFERTDALLRSLHINYALSLDKGEYAAQSWRLLADMYSTATDGRRIQLASDPLALVQHLIYDNTNGNAIRAMVIKARENARGAQDHITKEVWEQVNQVYHLINNPLLQQRMQRNDTLSVLEQLGTQLILFNGVTDSTMPRNMGWNFMTLGKFTERCMITLEFADRSFADTGYSLEHSHDVLYWRNLLFSLSGYELHLKTYRSSNYNRNVTDQVLFNKQFTRSASYCLDRIGFYLNKVIQNNQSDEANALLKQFGRLQSRVEYADFATLQEEGLQSYIRELRSGLLQFNLQFSQLFFSYA</sequence>
<dbReference type="RefSeq" id="WP_046370840.1">
    <property type="nucleotide sequence ID" value="NZ_BBWV01000004.1"/>
</dbReference>
<protein>
    <recommendedName>
        <fullName evidence="1">DUF403 domain-containing protein</fullName>
    </recommendedName>
</protein>
<dbReference type="PANTHER" id="PTHR34595">
    <property type="entry name" value="BLR5612 PROTEIN"/>
    <property type="match status" value="1"/>
</dbReference>
<dbReference type="OrthoDB" id="9803532at2"/>
<dbReference type="AlphaFoldDB" id="A0A0E9N559"/>
<organism evidence="2 3">
    <name type="scientific">Flavihumibacter petaseus NBRC 106054</name>
    <dbReference type="NCBI Taxonomy" id="1220578"/>
    <lineage>
        <taxon>Bacteria</taxon>
        <taxon>Pseudomonadati</taxon>
        <taxon>Bacteroidota</taxon>
        <taxon>Chitinophagia</taxon>
        <taxon>Chitinophagales</taxon>
        <taxon>Chitinophagaceae</taxon>
        <taxon>Flavihumibacter</taxon>
    </lineage>
</organism>
<reference evidence="2 3" key="1">
    <citation type="submission" date="2015-04" db="EMBL/GenBank/DDBJ databases">
        <title>Whole genome shotgun sequence of Flavihumibacter petaseus NBRC 106054.</title>
        <authorList>
            <person name="Miyazawa S."/>
            <person name="Hosoyama A."/>
            <person name="Hashimoto M."/>
            <person name="Noguchi M."/>
            <person name="Tsuchikane K."/>
            <person name="Ohji S."/>
            <person name="Yamazoe A."/>
            <person name="Ichikawa N."/>
            <person name="Kimura A."/>
            <person name="Fujita N."/>
        </authorList>
    </citation>
    <scope>NUCLEOTIDE SEQUENCE [LARGE SCALE GENOMIC DNA]</scope>
    <source>
        <strain evidence="2 3">NBRC 106054</strain>
    </source>
</reference>
<keyword evidence="3" id="KW-1185">Reference proteome</keyword>
<evidence type="ECO:0000313" key="2">
    <source>
        <dbReference type="EMBL" id="GAO44836.1"/>
    </source>
</evidence>